<gene>
    <name evidence="12" type="ORF">Pcinc_030014</name>
</gene>
<dbReference type="AlphaFoldDB" id="A0AAE1EZR0"/>
<feature type="region of interest" description="Disordered" evidence="9">
    <location>
        <begin position="1"/>
        <end position="31"/>
    </location>
</feature>
<keyword evidence="3" id="KW-0732">Signal</keyword>
<dbReference type="PROSITE" id="PS50835">
    <property type="entry name" value="IG_LIKE"/>
    <property type="match status" value="3"/>
</dbReference>
<reference evidence="12" key="1">
    <citation type="submission" date="2023-10" db="EMBL/GenBank/DDBJ databases">
        <title>Genome assemblies of two species of porcelain crab, Petrolisthes cinctipes and Petrolisthes manimaculis (Anomura: Porcellanidae).</title>
        <authorList>
            <person name="Angst P."/>
        </authorList>
    </citation>
    <scope>NUCLEOTIDE SEQUENCE</scope>
    <source>
        <strain evidence="12">PB745_01</strain>
        <tissue evidence="12">Gill</tissue>
    </source>
</reference>
<keyword evidence="13" id="KW-1185">Reference proteome</keyword>
<feature type="compositionally biased region" description="Polar residues" evidence="9">
    <location>
        <begin position="1"/>
        <end position="12"/>
    </location>
</feature>
<evidence type="ECO:0000313" key="13">
    <source>
        <dbReference type="Proteomes" id="UP001286313"/>
    </source>
</evidence>
<dbReference type="GO" id="GO:0098609">
    <property type="term" value="P:cell-cell adhesion"/>
    <property type="evidence" value="ECO:0007669"/>
    <property type="project" value="UniProtKB-ARBA"/>
</dbReference>
<keyword evidence="4" id="KW-0677">Repeat</keyword>
<dbReference type="CDD" id="cd00063">
    <property type="entry name" value="FN3"/>
    <property type="match status" value="1"/>
</dbReference>
<dbReference type="InterPro" id="IPR013098">
    <property type="entry name" value="Ig_I-set"/>
</dbReference>
<dbReference type="PANTHER" id="PTHR12231">
    <property type="entry name" value="CTX-RELATED TYPE I TRANSMEMBRANE PROTEIN"/>
    <property type="match status" value="1"/>
</dbReference>
<dbReference type="InterPro" id="IPR003599">
    <property type="entry name" value="Ig_sub"/>
</dbReference>
<feature type="compositionally biased region" description="Basic and acidic residues" evidence="9">
    <location>
        <begin position="511"/>
        <end position="522"/>
    </location>
</feature>
<sequence>MTSLSLSFPTHTGSCLGSSSSGGVSSGSSSSLPHDYSLYYDQDYYYDSGEDEAAIPTFIARPQSFTVEVGQSVIIPCDAQDQGSHKLIIKKMSHHRIGVGGGGGGHIGMHDTPWSGGGGGAGGGMRQGIALAAAAGEKLLAVGSEKVTRDRRISMQGSRLHISHARPRDAGTYKCLFELLPPVVLVHKLDVQFAPTIRALALPEQHVTQGSTVKLECRAHGNPEPTIRWRRQGGPLPSGHSGETGSVLELRNVGRDADGTYLCTAENGVGEPASAAMTITIEYPPEILTHQTVVRTGEGDQVELVCVVGGRPAPEVVWTRDGHPLPESMMDTNLHLPTTSHVHTGSNEGSEIHVPGGGNSVYVQHGGNTQQQQQQQQHVTMTHLAHRHTLTIHNVSEKDFGAYVCIAENAHGQKDAVIQMTGLPEPPTVTSSPQGGEGRSYTLTWTTRSYYPVTEFLIKHRRNHIGGWHVSFVRAGGEGVGREKAGKRPNSTITMTGTWDRVSQPVLSQPKVDEEGEEKHGEEEEEEEEEEDIKEDAGRRKRRRTHHTLSYTLHGLEEATDYVAVVRVRNKYGWSSPSEHFNFATKKVKQVSSCVKRLKDSQFIGSKSYIKYFGVTVDRLRQCELMKRAMSVLQSTSGANFRASAASVFQLLPLSLLLPFSFFIILILSSPSRFLM</sequence>
<name>A0AAE1EZR0_PETCI</name>
<keyword evidence="10" id="KW-1133">Transmembrane helix</keyword>
<evidence type="ECO:0000256" key="10">
    <source>
        <dbReference type="SAM" id="Phobius"/>
    </source>
</evidence>
<dbReference type="InterPro" id="IPR003961">
    <property type="entry name" value="FN3_dom"/>
</dbReference>
<evidence type="ECO:0000256" key="9">
    <source>
        <dbReference type="SAM" id="MobiDB-lite"/>
    </source>
</evidence>
<dbReference type="InterPro" id="IPR007110">
    <property type="entry name" value="Ig-like_dom"/>
</dbReference>
<dbReference type="InterPro" id="IPR013783">
    <property type="entry name" value="Ig-like_fold"/>
</dbReference>
<evidence type="ECO:0000256" key="6">
    <source>
        <dbReference type="ARBA" id="ARBA00023157"/>
    </source>
</evidence>
<evidence type="ECO:0000256" key="5">
    <source>
        <dbReference type="ARBA" id="ARBA00023136"/>
    </source>
</evidence>
<keyword evidence="10" id="KW-0812">Transmembrane</keyword>
<dbReference type="InterPro" id="IPR036179">
    <property type="entry name" value="Ig-like_dom_sf"/>
</dbReference>
<keyword evidence="5 10" id="KW-0472">Membrane</keyword>
<dbReference type="GO" id="GO:0009653">
    <property type="term" value="P:anatomical structure morphogenesis"/>
    <property type="evidence" value="ECO:0007669"/>
    <property type="project" value="UniProtKB-ARBA"/>
</dbReference>
<evidence type="ECO:0000256" key="2">
    <source>
        <dbReference type="ARBA" id="ARBA00022475"/>
    </source>
</evidence>
<evidence type="ECO:0000313" key="12">
    <source>
        <dbReference type="EMBL" id="KAK3864290.1"/>
    </source>
</evidence>
<organism evidence="12 13">
    <name type="scientific">Petrolisthes cinctipes</name>
    <name type="common">Flat porcelain crab</name>
    <dbReference type="NCBI Taxonomy" id="88211"/>
    <lineage>
        <taxon>Eukaryota</taxon>
        <taxon>Metazoa</taxon>
        <taxon>Ecdysozoa</taxon>
        <taxon>Arthropoda</taxon>
        <taxon>Crustacea</taxon>
        <taxon>Multicrustacea</taxon>
        <taxon>Malacostraca</taxon>
        <taxon>Eumalacostraca</taxon>
        <taxon>Eucarida</taxon>
        <taxon>Decapoda</taxon>
        <taxon>Pleocyemata</taxon>
        <taxon>Anomura</taxon>
        <taxon>Galatheoidea</taxon>
        <taxon>Porcellanidae</taxon>
        <taxon>Petrolisthes</taxon>
    </lineage>
</organism>
<evidence type="ECO:0000256" key="1">
    <source>
        <dbReference type="ARBA" id="ARBA00004236"/>
    </source>
</evidence>
<dbReference type="SMART" id="SM00060">
    <property type="entry name" value="FN3"/>
    <property type="match status" value="1"/>
</dbReference>
<feature type="transmembrane region" description="Helical" evidence="10">
    <location>
        <begin position="648"/>
        <end position="668"/>
    </location>
</feature>
<dbReference type="InterPro" id="IPR051170">
    <property type="entry name" value="Neural/epithelial_adhesion"/>
</dbReference>
<evidence type="ECO:0000256" key="3">
    <source>
        <dbReference type="ARBA" id="ARBA00022729"/>
    </source>
</evidence>
<dbReference type="SMART" id="SM00409">
    <property type="entry name" value="IG"/>
    <property type="match status" value="3"/>
</dbReference>
<feature type="region of interest" description="Disordered" evidence="9">
    <location>
        <begin position="479"/>
        <end position="544"/>
    </location>
</feature>
<evidence type="ECO:0000256" key="7">
    <source>
        <dbReference type="ARBA" id="ARBA00023180"/>
    </source>
</evidence>
<feature type="region of interest" description="Disordered" evidence="9">
    <location>
        <begin position="223"/>
        <end position="245"/>
    </location>
</feature>
<dbReference type="GO" id="GO:0005886">
    <property type="term" value="C:plasma membrane"/>
    <property type="evidence" value="ECO:0007669"/>
    <property type="project" value="UniProtKB-SubCell"/>
</dbReference>
<comment type="caution">
    <text evidence="12">The sequence shown here is derived from an EMBL/GenBank/DDBJ whole genome shotgun (WGS) entry which is preliminary data.</text>
</comment>
<accession>A0AAE1EZR0</accession>
<dbReference type="EMBL" id="JAWQEG010003828">
    <property type="protein sequence ID" value="KAK3864290.1"/>
    <property type="molecule type" value="Genomic_DNA"/>
</dbReference>
<keyword evidence="2" id="KW-1003">Cell membrane</keyword>
<feature type="compositionally biased region" description="Low complexity" evidence="9">
    <location>
        <begin position="13"/>
        <end position="31"/>
    </location>
</feature>
<dbReference type="InterPro" id="IPR036116">
    <property type="entry name" value="FN3_sf"/>
</dbReference>
<dbReference type="Pfam" id="PF07679">
    <property type="entry name" value="I-set"/>
    <property type="match status" value="1"/>
</dbReference>
<feature type="domain" description="Ig-like" evidence="11">
    <location>
        <begin position="195"/>
        <end position="280"/>
    </location>
</feature>
<keyword evidence="8" id="KW-0393">Immunoglobulin domain</keyword>
<dbReference type="Gene3D" id="2.60.40.10">
    <property type="entry name" value="Immunoglobulins"/>
    <property type="match status" value="5"/>
</dbReference>
<evidence type="ECO:0000259" key="11">
    <source>
        <dbReference type="PROSITE" id="PS50835"/>
    </source>
</evidence>
<dbReference type="SMART" id="SM00408">
    <property type="entry name" value="IGc2"/>
    <property type="match status" value="3"/>
</dbReference>
<comment type="subcellular location">
    <subcellularLocation>
        <location evidence="1">Cell membrane</location>
    </subcellularLocation>
</comment>
<dbReference type="FunFam" id="2.60.40.10:FF:000005">
    <property type="entry name" value="Neuronal cell adhesion molecule"/>
    <property type="match status" value="1"/>
</dbReference>
<dbReference type="PANTHER" id="PTHR12231:SF253">
    <property type="entry name" value="DPR-INTERACTING PROTEIN ETA, ISOFORM B-RELATED"/>
    <property type="match status" value="1"/>
</dbReference>
<proteinExistence type="predicted"/>
<keyword evidence="7" id="KW-0325">Glycoprotein</keyword>
<dbReference type="SUPFAM" id="SSF48726">
    <property type="entry name" value="Immunoglobulin"/>
    <property type="match status" value="3"/>
</dbReference>
<protein>
    <recommendedName>
        <fullName evidence="11">Ig-like domain-containing protein</fullName>
    </recommendedName>
</protein>
<feature type="compositionally biased region" description="Acidic residues" evidence="9">
    <location>
        <begin position="523"/>
        <end position="534"/>
    </location>
</feature>
<dbReference type="SUPFAM" id="SSF49265">
    <property type="entry name" value="Fibronectin type III"/>
    <property type="match status" value="1"/>
</dbReference>
<dbReference type="InterPro" id="IPR003598">
    <property type="entry name" value="Ig_sub2"/>
</dbReference>
<evidence type="ECO:0000256" key="8">
    <source>
        <dbReference type="ARBA" id="ARBA00023319"/>
    </source>
</evidence>
<dbReference type="Proteomes" id="UP001286313">
    <property type="component" value="Unassembled WGS sequence"/>
</dbReference>
<keyword evidence="6" id="KW-1015">Disulfide bond</keyword>
<dbReference type="Pfam" id="PF13927">
    <property type="entry name" value="Ig_3"/>
    <property type="match status" value="2"/>
</dbReference>
<feature type="domain" description="Ig-like" evidence="11">
    <location>
        <begin position="285"/>
        <end position="421"/>
    </location>
</feature>
<dbReference type="GO" id="GO:0030154">
    <property type="term" value="P:cell differentiation"/>
    <property type="evidence" value="ECO:0007669"/>
    <property type="project" value="UniProtKB-ARBA"/>
</dbReference>
<evidence type="ECO:0000256" key="4">
    <source>
        <dbReference type="ARBA" id="ARBA00022737"/>
    </source>
</evidence>
<feature type="domain" description="Ig-like" evidence="11">
    <location>
        <begin position="56"/>
        <end position="175"/>
    </location>
</feature>